<evidence type="ECO:0000313" key="3">
    <source>
        <dbReference type="Proteomes" id="UP000565724"/>
    </source>
</evidence>
<name>A0A7Y6DZ09_9CELL</name>
<dbReference type="SUPFAM" id="SSF53597">
    <property type="entry name" value="Dihydrofolate reductase-like"/>
    <property type="match status" value="1"/>
</dbReference>
<dbReference type="PANTHER" id="PTHR38011:SF12">
    <property type="entry name" value="BIFUNCTIONAL DEAMINASE-REDUCTASE DOMAIN PROTEIN"/>
    <property type="match status" value="1"/>
</dbReference>
<organism evidence="2 3">
    <name type="scientific">Cellulomonas humilata</name>
    <dbReference type="NCBI Taxonomy" id="144055"/>
    <lineage>
        <taxon>Bacteria</taxon>
        <taxon>Bacillati</taxon>
        <taxon>Actinomycetota</taxon>
        <taxon>Actinomycetes</taxon>
        <taxon>Micrococcales</taxon>
        <taxon>Cellulomonadaceae</taxon>
        <taxon>Cellulomonas</taxon>
    </lineage>
</organism>
<feature type="domain" description="Bacterial bifunctional deaminase-reductase C-terminal" evidence="1">
    <location>
        <begin position="4"/>
        <end position="192"/>
    </location>
</feature>
<dbReference type="InterPro" id="IPR050765">
    <property type="entry name" value="Riboflavin_Biosynth_HTPR"/>
</dbReference>
<dbReference type="EMBL" id="JABMCI010000068">
    <property type="protein sequence ID" value="NUU18564.1"/>
    <property type="molecule type" value="Genomic_DNA"/>
</dbReference>
<gene>
    <name evidence="2" type="ORF">HP550_15010</name>
</gene>
<dbReference type="InterPro" id="IPR024072">
    <property type="entry name" value="DHFR-like_dom_sf"/>
</dbReference>
<dbReference type="GO" id="GO:0008703">
    <property type="term" value="F:5-amino-6-(5-phosphoribosylamino)uracil reductase activity"/>
    <property type="evidence" value="ECO:0007669"/>
    <property type="project" value="InterPro"/>
</dbReference>
<dbReference type="Proteomes" id="UP000565724">
    <property type="component" value="Unassembled WGS sequence"/>
</dbReference>
<dbReference type="Gene3D" id="3.40.430.10">
    <property type="entry name" value="Dihydrofolate Reductase, subunit A"/>
    <property type="match status" value="1"/>
</dbReference>
<reference evidence="2 3" key="1">
    <citation type="submission" date="2020-05" db="EMBL/GenBank/DDBJ databases">
        <title>Genome Sequencing of Type Strains.</title>
        <authorList>
            <person name="Lemaire J.F."/>
            <person name="Inderbitzin P."/>
            <person name="Gregorio O.A."/>
            <person name="Collins S.B."/>
            <person name="Wespe N."/>
            <person name="Knight-Connoni V."/>
        </authorList>
    </citation>
    <scope>NUCLEOTIDE SEQUENCE [LARGE SCALE GENOMIC DNA]</scope>
    <source>
        <strain evidence="2 3">ATCC 25174</strain>
    </source>
</reference>
<dbReference type="AlphaFoldDB" id="A0A7Y6DZ09"/>
<dbReference type="InterPro" id="IPR002734">
    <property type="entry name" value="RibDG_C"/>
</dbReference>
<keyword evidence="3" id="KW-1185">Reference proteome</keyword>
<accession>A0A7Y6DZ09</accession>
<evidence type="ECO:0000259" key="1">
    <source>
        <dbReference type="Pfam" id="PF01872"/>
    </source>
</evidence>
<protein>
    <recommendedName>
        <fullName evidence="1">Bacterial bifunctional deaminase-reductase C-terminal domain-containing protein</fullName>
    </recommendedName>
</protein>
<comment type="caution">
    <text evidence="2">The sequence shown here is derived from an EMBL/GenBank/DDBJ whole genome shotgun (WGS) entry which is preliminary data.</text>
</comment>
<sequence>MGIVRVSSSVSLDGFSAGPDVSTDAPMGVGGERLHRWLFGGGADRDVAADGTTPGGDDAAVSAELFARTGAVVVGRRTYDIGVDLWGDTPFPVPTFVVTHRAQETRPMTSASFTFVTDGVASAVAQAVTVAGDRDVLVMGGAEVVRQALAAGVVDEIVLNVVPVLLHRGSRLLDVAGARHTALETTELERTGLVATAEATHLTFRVVRRPATRG</sequence>
<dbReference type="RefSeq" id="WP_175348500.1">
    <property type="nucleotide sequence ID" value="NZ_JABMCI010000068.1"/>
</dbReference>
<dbReference type="GO" id="GO:0009231">
    <property type="term" value="P:riboflavin biosynthetic process"/>
    <property type="evidence" value="ECO:0007669"/>
    <property type="project" value="InterPro"/>
</dbReference>
<dbReference type="Pfam" id="PF01872">
    <property type="entry name" value="RibD_C"/>
    <property type="match status" value="1"/>
</dbReference>
<evidence type="ECO:0000313" key="2">
    <source>
        <dbReference type="EMBL" id="NUU18564.1"/>
    </source>
</evidence>
<proteinExistence type="predicted"/>
<dbReference type="PANTHER" id="PTHR38011">
    <property type="entry name" value="DIHYDROFOLATE REDUCTASE FAMILY PROTEIN (AFU_ORTHOLOGUE AFUA_8G06820)"/>
    <property type="match status" value="1"/>
</dbReference>